<protein>
    <recommendedName>
        <fullName evidence="2">TPM domain-containing protein</fullName>
    </recommendedName>
</protein>
<dbReference type="AlphaFoldDB" id="A0A098LKU6"/>
<dbReference type="Pfam" id="PF04536">
    <property type="entry name" value="TPM_phosphatase"/>
    <property type="match status" value="1"/>
</dbReference>
<dbReference type="Gene3D" id="3.10.310.50">
    <property type="match status" value="1"/>
</dbReference>
<keyword evidence="1" id="KW-0812">Transmembrane</keyword>
<comment type="caution">
    <text evidence="3">The sequence shown here is derived from an EMBL/GenBank/DDBJ whole genome shotgun (WGS) entry which is preliminary data.</text>
</comment>
<dbReference type="InterPro" id="IPR007621">
    <property type="entry name" value="TPM_dom"/>
</dbReference>
<evidence type="ECO:0000259" key="2">
    <source>
        <dbReference type="Pfam" id="PF04536"/>
    </source>
</evidence>
<reference evidence="3 4" key="1">
    <citation type="submission" date="2014-09" db="EMBL/GenBank/DDBJ databases">
        <title>Sporocytophaga myxococcoides PG-01 genome sequencing.</title>
        <authorList>
            <person name="Liu L."/>
            <person name="Gao P.J."/>
            <person name="Chen G.J."/>
            <person name="Wang L.S."/>
        </authorList>
    </citation>
    <scope>NUCLEOTIDE SEQUENCE [LARGE SCALE GENOMIC DNA]</scope>
    <source>
        <strain evidence="3 4">PG-01</strain>
    </source>
</reference>
<accession>A0A098LKU6</accession>
<dbReference type="PANTHER" id="PTHR30373">
    <property type="entry name" value="UPF0603 PROTEIN YGCG"/>
    <property type="match status" value="1"/>
</dbReference>
<name>A0A098LKU6_9BACT</name>
<feature type="domain" description="TPM" evidence="2">
    <location>
        <begin position="32"/>
        <end position="154"/>
    </location>
</feature>
<feature type="transmembrane region" description="Helical" evidence="1">
    <location>
        <begin position="172"/>
        <end position="192"/>
    </location>
</feature>
<dbReference type="Proteomes" id="UP000030185">
    <property type="component" value="Unassembled WGS sequence"/>
</dbReference>
<organism evidence="3 4">
    <name type="scientific">Sporocytophaga myxococcoides</name>
    <dbReference type="NCBI Taxonomy" id="153721"/>
    <lineage>
        <taxon>Bacteria</taxon>
        <taxon>Pseudomonadati</taxon>
        <taxon>Bacteroidota</taxon>
        <taxon>Cytophagia</taxon>
        <taxon>Cytophagales</taxon>
        <taxon>Cytophagaceae</taxon>
        <taxon>Sporocytophaga</taxon>
    </lineage>
</organism>
<evidence type="ECO:0000313" key="3">
    <source>
        <dbReference type="EMBL" id="GAL87129.1"/>
    </source>
</evidence>
<dbReference type="EMBL" id="BBLT01000011">
    <property type="protein sequence ID" value="GAL87129.1"/>
    <property type="molecule type" value="Genomic_DNA"/>
</dbReference>
<keyword evidence="1" id="KW-1133">Transmembrane helix</keyword>
<keyword evidence="4" id="KW-1185">Reference proteome</keyword>
<sequence>MRKYFLGIILVIFLSQFLNAEVLVRFPEHSFVFDNADLLSSEQIVNLEKQLLQIKDSSNAEVIVISVDSSVNTDVKRYAELLSNQWIESGKLSQDNIIFILDPTDRKFAIIPSEELAGKIDIKLLKKIEDKYLLPQTRNKKYYEGINNSIAQIKLVLSGQMVKSDLDSNYRGLFFIFVTLMVIFFIILFPILQYKAVLQNHFGTRKPGFFRSLMLMNTFGAQRGGFDASFKNSDYESRKAALLRGAGGAMGVW</sequence>
<dbReference type="STRING" id="153721.MYP_4359"/>
<dbReference type="RefSeq" id="WP_045467992.1">
    <property type="nucleotide sequence ID" value="NZ_BBLT01000011.1"/>
</dbReference>
<dbReference type="PANTHER" id="PTHR30373:SF2">
    <property type="entry name" value="UPF0603 PROTEIN YGCG"/>
    <property type="match status" value="1"/>
</dbReference>
<dbReference type="OrthoDB" id="9810918at2"/>
<evidence type="ECO:0000256" key="1">
    <source>
        <dbReference type="SAM" id="Phobius"/>
    </source>
</evidence>
<proteinExistence type="predicted"/>
<evidence type="ECO:0000313" key="4">
    <source>
        <dbReference type="Proteomes" id="UP000030185"/>
    </source>
</evidence>
<dbReference type="eggNOG" id="COG1512">
    <property type="taxonomic scope" value="Bacteria"/>
</dbReference>
<keyword evidence="1" id="KW-0472">Membrane</keyword>
<gene>
    <name evidence="3" type="ORF">MYP_4359</name>
</gene>